<feature type="region of interest" description="Disordered" evidence="1">
    <location>
        <begin position="295"/>
        <end position="341"/>
    </location>
</feature>
<name>A0A1F5ZWP2_9BACT</name>
<gene>
    <name evidence="2" type="ORF">A3D78_06525</name>
</gene>
<proteinExistence type="predicted"/>
<evidence type="ECO:0000313" key="3">
    <source>
        <dbReference type="Proteomes" id="UP000176253"/>
    </source>
</evidence>
<dbReference type="EMBL" id="MFJM01000051">
    <property type="protein sequence ID" value="OGG16906.1"/>
    <property type="molecule type" value="Genomic_DNA"/>
</dbReference>
<dbReference type="Proteomes" id="UP000176253">
    <property type="component" value="Unassembled WGS sequence"/>
</dbReference>
<feature type="compositionally biased region" description="Basic and acidic residues" evidence="1">
    <location>
        <begin position="296"/>
        <end position="311"/>
    </location>
</feature>
<dbReference type="AlphaFoldDB" id="A0A1F5ZWP2"/>
<accession>A0A1F5ZWP2</accession>
<reference evidence="2 3" key="1">
    <citation type="journal article" date="2016" name="Nat. Commun.">
        <title>Thousands of microbial genomes shed light on interconnected biogeochemical processes in an aquifer system.</title>
        <authorList>
            <person name="Anantharaman K."/>
            <person name="Brown C.T."/>
            <person name="Hug L.A."/>
            <person name="Sharon I."/>
            <person name="Castelle C.J."/>
            <person name="Probst A.J."/>
            <person name="Thomas B.C."/>
            <person name="Singh A."/>
            <person name="Wilkins M.J."/>
            <person name="Karaoz U."/>
            <person name="Brodie E.L."/>
            <person name="Williams K.H."/>
            <person name="Hubbard S.S."/>
            <person name="Banfield J.F."/>
        </authorList>
    </citation>
    <scope>NUCLEOTIDE SEQUENCE [LARGE SCALE GENOMIC DNA]</scope>
</reference>
<protein>
    <submittedName>
        <fullName evidence="2">Uncharacterized protein</fullName>
    </submittedName>
</protein>
<sequence>MAIETGVSNISPEVRTAFEGAMPNNPFVDTYTSTPKFSPPSQTTEFLSETPYQENITQSMMFIPGPKERAVTTDWSLLPVAKHEGMHAFVLFDLGYGQQIDYITITPNGPILGEVSISGHIPFYDFATVAAASSVSLYNYSPSGTSMDKLQIELRDQTFSEHLGNAQGHLKKETAEVLERYFEIITYLGTKGPIDGSYIPVILDLARFEIEMENAGQSELNEGMYIYAPEPRQTPDKQTKIIHVSDGHYRGIWLENGEIIAEVDVFKCPNCGMFHTGVCPAYSKKSNQILYVSNRPKAETPYEQNDKEKGSPEVTPPGETETGKLPPGEDDTVIRILSRQP</sequence>
<evidence type="ECO:0000256" key="1">
    <source>
        <dbReference type="SAM" id="MobiDB-lite"/>
    </source>
</evidence>
<organism evidence="2 3">
    <name type="scientific">Candidatus Gottesmanbacteria bacterium RIFCSPHIGHO2_02_FULL_39_14</name>
    <dbReference type="NCBI Taxonomy" id="1798383"/>
    <lineage>
        <taxon>Bacteria</taxon>
        <taxon>Candidatus Gottesmaniibacteriota</taxon>
    </lineage>
</organism>
<evidence type="ECO:0000313" key="2">
    <source>
        <dbReference type="EMBL" id="OGG16906.1"/>
    </source>
</evidence>
<comment type="caution">
    <text evidence="2">The sequence shown here is derived from an EMBL/GenBank/DDBJ whole genome shotgun (WGS) entry which is preliminary data.</text>
</comment>